<dbReference type="AlphaFoldDB" id="A0A6J6HSX3"/>
<reference evidence="1" key="1">
    <citation type="submission" date="2020-05" db="EMBL/GenBank/DDBJ databases">
        <authorList>
            <person name="Chiriac C."/>
            <person name="Salcher M."/>
            <person name="Ghai R."/>
            <person name="Kavagutti S V."/>
        </authorList>
    </citation>
    <scope>NUCLEOTIDE SEQUENCE</scope>
</reference>
<protein>
    <submittedName>
        <fullName evidence="1">Unannotated protein</fullName>
    </submittedName>
</protein>
<name>A0A6J6HSX3_9ZZZZ</name>
<organism evidence="1">
    <name type="scientific">freshwater metagenome</name>
    <dbReference type="NCBI Taxonomy" id="449393"/>
    <lineage>
        <taxon>unclassified sequences</taxon>
        <taxon>metagenomes</taxon>
        <taxon>ecological metagenomes</taxon>
    </lineage>
</organism>
<proteinExistence type="predicted"/>
<sequence length="161" mass="18889">MRQHQRVLQRGEHLPQRRIHSGVSQRQVGLSAQRGCHHIIHEPNLQHLPRALDRHTSHQREPSHQSFWLHPESSSLQLQRGYREEVCSREIQLHSELNLGLHPLMGSQNGNDLVSSQNLPALQSLQEFHGRLYEPYVLLCERAILHDDVQDRLQQEIENQW</sequence>
<dbReference type="EMBL" id="CAEZUV010000048">
    <property type="protein sequence ID" value="CAB4611628.1"/>
    <property type="molecule type" value="Genomic_DNA"/>
</dbReference>
<gene>
    <name evidence="1" type="ORF">UFOPK1856_00460</name>
</gene>
<evidence type="ECO:0000313" key="1">
    <source>
        <dbReference type="EMBL" id="CAB4611628.1"/>
    </source>
</evidence>
<accession>A0A6J6HSX3</accession>